<evidence type="ECO:0000313" key="10">
    <source>
        <dbReference type="Proteomes" id="UP001345219"/>
    </source>
</evidence>
<dbReference type="GO" id="GO:0005524">
    <property type="term" value="F:ATP binding"/>
    <property type="evidence" value="ECO:0007669"/>
    <property type="project" value="UniProtKB-KW"/>
</dbReference>
<evidence type="ECO:0000259" key="8">
    <source>
        <dbReference type="SMART" id="SM00382"/>
    </source>
</evidence>
<keyword evidence="4" id="KW-0067">ATP-binding</keyword>
<dbReference type="InterPro" id="IPR025753">
    <property type="entry name" value="AAA_N_dom"/>
</dbReference>
<evidence type="ECO:0000256" key="1">
    <source>
        <dbReference type="ARBA" id="ARBA00001946"/>
    </source>
</evidence>
<feature type="region of interest" description="Disordered" evidence="7">
    <location>
        <begin position="415"/>
        <end position="440"/>
    </location>
</feature>
<evidence type="ECO:0000256" key="5">
    <source>
        <dbReference type="ARBA" id="ARBA00022842"/>
    </source>
</evidence>
<evidence type="ECO:0000256" key="3">
    <source>
        <dbReference type="ARBA" id="ARBA00022801"/>
    </source>
</evidence>
<dbReference type="AlphaFoldDB" id="A0AAN7JHV6"/>
<dbReference type="GO" id="GO:0006950">
    <property type="term" value="P:response to stress"/>
    <property type="evidence" value="ECO:0007669"/>
    <property type="project" value="UniProtKB-ARBA"/>
</dbReference>
<feature type="domain" description="AAA+ ATPase" evidence="8">
    <location>
        <begin position="222"/>
        <end position="348"/>
    </location>
</feature>
<comment type="cofactor">
    <cofactor evidence="1">
        <name>Mg(2+)</name>
        <dbReference type="ChEBI" id="CHEBI:18420"/>
    </cofactor>
</comment>
<evidence type="ECO:0000256" key="7">
    <source>
        <dbReference type="SAM" id="MobiDB-lite"/>
    </source>
</evidence>
<dbReference type="EMBL" id="JAXIOK010000023">
    <property type="protein sequence ID" value="KAK4743453.1"/>
    <property type="molecule type" value="Genomic_DNA"/>
</dbReference>
<dbReference type="Pfam" id="PF00004">
    <property type="entry name" value="AAA"/>
    <property type="match status" value="1"/>
</dbReference>
<keyword evidence="3" id="KW-0378">Hydrolase</keyword>
<organism evidence="9 10">
    <name type="scientific">Trapa incisa</name>
    <dbReference type="NCBI Taxonomy" id="236973"/>
    <lineage>
        <taxon>Eukaryota</taxon>
        <taxon>Viridiplantae</taxon>
        <taxon>Streptophyta</taxon>
        <taxon>Embryophyta</taxon>
        <taxon>Tracheophyta</taxon>
        <taxon>Spermatophyta</taxon>
        <taxon>Magnoliopsida</taxon>
        <taxon>eudicotyledons</taxon>
        <taxon>Gunneridae</taxon>
        <taxon>Pentapetalae</taxon>
        <taxon>rosids</taxon>
        <taxon>malvids</taxon>
        <taxon>Myrtales</taxon>
        <taxon>Lythraceae</taxon>
        <taxon>Trapa</taxon>
    </lineage>
</organism>
<keyword evidence="5" id="KW-0460">Magnesium</keyword>
<comment type="caution">
    <text evidence="9">The sequence shown here is derived from an EMBL/GenBank/DDBJ whole genome shotgun (WGS) entry which is preliminary data.</text>
</comment>
<evidence type="ECO:0000256" key="2">
    <source>
        <dbReference type="ARBA" id="ARBA00007448"/>
    </source>
</evidence>
<keyword evidence="4" id="KW-0547">Nucleotide-binding</keyword>
<dbReference type="PANTHER" id="PTHR23070">
    <property type="entry name" value="BCS1 AAA-TYPE ATPASE"/>
    <property type="match status" value="1"/>
</dbReference>
<dbReference type="SUPFAM" id="SSF52540">
    <property type="entry name" value="P-loop containing nucleoside triphosphate hydrolases"/>
    <property type="match status" value="1"/>
</dbReference>
<dbReference type="InterPro" id="IPR058017">
    <property type="entry name" value="At3g28540-like_C"/>
</dbReference>
<evidence type="ECO:0000313" key="9">
    <source>
        <dbReference type="EMBL" id="KAK4743453.1"/>
    </source>
</evidence>
<dbReference type="GO" id="GO:0016887">
    <property type="term" value="F:ATP hydrolysis activity"/>
    <property type="evidence" value="ECO:0007669"/>
    <property type="project" value="InterPro"/>
</dbReference>
<dbReference type="Proteomes" id="UP001345219">
    <property type="component" value="Chromosome 1"/>
</dbReference>
<name>A0AAN7JHV6_9MYRT</name>
<comment type="similarity">
    <text evidence="2">Belongs to the AAA ATPase family. BCS1 subfamily.</text>
</comment>
<comment type="catalytic activity">
    <reaction evidence="6">
        <text>ATP + H2O = ADP + phosphate + H(+)</text>
        <dbReference type="Rhea" id="RHEA:13065"/>
        <dbReference type="ChEBI" id="CHEBI:15377"/>
        <dbReference type="ChEBI" id="CHEBI:15378"/>
        <dbReference type="ChEBI" id="CHEBI:30616"/>
        <dbReference type="ChEBI" id="CHEBI:43474"/>
        <dbReference type="ChEBI" id="CHEBI:456216"/>
    </reaction>
</comment>
<dbReference type="Pfam" id="PF25568">
    <property type="entry name" value="AAA_lid_At3g28540"/>
    <property type="match status" value="1"/>
</dbReference>
<dbReference type="Pfam" id="PF14363">
    <property type="entry name" value="AAA_assoc"/>
    <property type="match status" value="1"/>
</dbReference>
<feature type="region of interest" description="Disordered" evidence="7">
    <location>
        <begin position="466"/>
        <end position="486"/>
    </location>
</feature>
<evidence type="ECO:0000256" key="6">
    <source>
        <dbReference type="ARBA" id="ARBA00049360"/>
    </source>
</evidence>
<dbReference type="InterPro" id="IPR050747">
    <property type="entry name" value="Mitochondrial_chaperone_BCS1"/>
</dbReference>
<protein>
    <recommendedName>
        <fullName evidence="8">AAA+ ATPase domain-containing protein</fullName>
    </recommendedName>
</protein>
<dbReference type="Gene3D" id="3.40.50.300">
    <property type="entry name" value="P-loop containing nucleotide triphosphate hydrolases"/>
    <property type="match status" value="1"/>
</dbReference>
<dbReference type="InterPro" id="IPR003959">
    <property type="entry name" value="ATPase_AAA_core"/>
</dbReference>
<accession>A0AAN7JHV6</accession>
<dbReference type="InterPro" id="IPR003593">
    <property type="entry name" value="AAA+_ATPase"/>
</dbReference>
<reference evidence="9 10" key="1">
    <citation type="journal article" date="2023" name="Hortic Res">
        <title>Pangenome of water caltrop reveals structural variations and asymmetric subgenome divergence after allopolyploidization.</title>
        <authorList>
            <person name="Zhang X."/>
            <person name="Chen Y."/>
            <person name="Wang L."/>
            <person name="Yuan Y."/>
            <person name="Fang M."/>
            <person name="Shi L."/>
            <person name="Lu R."/>
            <person name="Comes H.P."/>
            <person name="Ma Y."/>
            <person name="Chen Y."/>
            <person name="Huang G."/>
            <person name="Zhou Y."/>
            <person name="Zheng Z."/>
            <person name="Qiu Y."/>
        </authorList>
    </citation>
    <scope>NUCLEOTIDE SEQUENCE [LARGE SCALE GENOMIC DNA]</scope>
    <source>
        <tissue evidence="9">Roots</tissue>
    </source>
</reference>
<keyword evidence="10" id="KW-1185">Reference proteome</keyword>
<sequence length="486" mass="54920">MEILFLLLCVLPLFLVLRILFRTSAPQLLLRLWRLAEDHCHVHQFFIVPRHNDQFQENHLYRKVSVYLNSLSSLDDSDFTSLLSGPKSNDIVVQPNLDRPVRDRFLGAEVSWKGEGVGENRSLVLRLRRRDKRRILKPYLQHIFAVSDEIEQSRREIRLFMNSAARVADGGGVEGRWRSVHFTHPATIDTVVMDGELKSKVKSDMETFLKSKQYYHRLGRVWKRSYLLCGPSGTGKTSFIAAMAKLLRYDVYDIDMSRVRDDSDLKLLLMQTTAKSIVVIEDLDRLLLERKSTAVSLSGLLSFMDGVVSYCGEEKVMVFTMNGHEHQLDEAMVRPGRIDVQIHFPLCDFAAFKSLASNYLGLKDHKLFPQVGEIFQTGASLSPAHIGEIMIANRSSPSRALKSVIGALQTVKASNRAGQQRLSGSGSGRSSDESPEPTSVFCRESVHTVREFRKLYGLLRMGSRRKGSVDLSSGEKESYPTMIGPV</sequence>
<evidence type="ECO:0000256" key="4">
    <source>
        <dbReference type="ARBA" id="ARBA00022840"/>
    </source>
</evidence>
<dbReference type="SMART" id="SM00382">
    <property type="entry name" value="AAA"/>
    <property type="match status" value="1"/>
</dbReference>
<gene>
    <name evidence="9" type="ORF">SAY87_001454</name>
</gene>
<proteinExistence type="inferred from homology"/>
<dbReference type="InterPro" id="IPR027417">
    <property type="entry name" value="P-loop_NTPase"/>
</dbReference>